<evidence type="ECO:0000256" key="1">
    <source>
        <dbReference type="SAM" id="SignalP"/>
    </source>
</evidence>
<sequence length="223" mass="25728">MKNFSVFLSMFSMVFLLSSCDTARIRHMSLAAREDSPEMFVQTKDMTIIPVTESTRKDYKDEDLIASQDKRSFNRIDGKKEYVRLIKGRMNLYYEFTDYLTTSFSTPNAMNPTGMSTHTRTHVSRFFDLGLDKPIIYFNRENLGNNTTGCRPCKNELALYDQKRKGLKWWKYANFASIAGSFVVGFSGPSEASKYTDLQIYGFPLLLFGGFGSEIYRVSRRQK</sequence>
<comment type="caution">
    <text evidence="2">The sequence shown here is derived from an EMBL/GenBank/DDBJ whole genome shotgun (WGS) entry which is preliminary data.</text>
</comment>
<dbReference type="EMBL" id="JADKGY010000029">
    <property type="protein sequence ID" value="MBK9983894.1"/>
    <property type="molecule type" value="Genomic_DNA"/>
</dbReference>
<dbReference type="PROSITE" id="PS51257">
    <property type="entry name" value="PROKAR_LIPOPROTEIN"/>
    <property type="match status" value="1"/>
</dbReference>
<gene>
    <name evidence="2" type="ORF">IPP15_16260</name>
</gene>
<proteinExistence type="predicted"/>
<name>A0A9D7SXB8_9BACT</name>
<organism evidence="2 3">
    <name type="scientific">Candidatus Opimibacter skivensis</name>
    <dbReference type="NCBI Taxonomy" id="2982028"/>
    <lineage>
        <taxon>Bacteria</taxon>
        <taxon>Pseudomonadati</taxon>
        <taxon>Bacteroidota</taxon>
        <taxon>Saprospiria</taxon>
        <taxon>Saprospirales</taxon>
        <taxon>Saprospiraceae</taxon>
        <taxon>Candidatus Opimibacter</taxon>
    </lineage>
</organism>
<accession>A0A9D7SXB8</accession>
<feature type="chain" id="PRO_5039291439" description="Lipoprotein" evidence="1">
    <location>
        <begin position="24"/>
        <end position="223"/>
    </location>
</feature>
<evidence type="ECO:0000313" key="3">
    <source>
        <dbReference type="Proteomes" id="UP000808337"/>
    </source>
</evidence>
<protein>
    <recommendedName>
        <fullName evidence="4">Lipoprotein</fullName>
    </recommendedName>
</protein>
<dbReference type="Proteomes" id="UP000808337">
    <property type="component" value="Unassembled WGS sequence"/>
</dbReference>
<feature type="signal peptide" evidence="1">
    <location>
        <begin position="1"/>
        <end position="23"/>
    </location>
</feature>
<evidence type="ECO:0000313" key="2">
    <source>
        <dbReference type="EMBL" id="MBK9983894.1"/>
    </source>
</evidence>
<keyword evidence="1" id="KW-0732">Signal</keyword>
<evidence type="ECO:0008006" key="4">
    <source>
        <dbReference type="Google" id="ProtNLM"/>
    </source>
</evidence>
<reference evidence="2 3" key="1">
    <citation type="submission" date="2020-10" db="EMBL/GenBank/DDBJ databases">
        <title>Connecting structure to function with the recovery of over 1000 high-quality activated sludge metagenome-assembled genomes encoding full-length rRNA genes using long-read sequencing.</title>
        <authorList>
            <person name="Singleton C.M."/>
            <person name="Petriglieri F."/>
            <person name="Kristensen J.M."/>
            <person name="Kirkegaard R.H."/>
            <person name="Michaelsen T.Y."/>
            <person name="Andersen M.H."/>
            <person name="Karst S.M."/>
            <person name="Dueholm M.S."/>
            <person name="Nielsen P.H."/>
            <person name="Albertsen M."/>
        </authorList>
    </citation>
    <scope>NUCLEOTIDE SEQUENCE [LARGE SCALE GENOMIC DNA]</scope>
    <source>
        <strain evidence="2">Ribe_18-Q3-R11-54_MAXAC.273</strain>
    </source>
</reference>
<dbReference type="AlphaFoldDB" id="A0A9D7SXB8"/>